<evidence type="ECO:0000313" key="2">
    <source>
        <dbReference type="Proteomes" id="UP000273044"/>
    </source>
</evidence>
<evidence type="ECO:0000313" key="1">
    <source>
        <dbReference type="EMBL" id="VEH71243.1"/>
    </source>
</evidence>
<keyword evidence="2" id="KW-1185">Reference proteome</keyword>
<dbReference type="GeneID" id="64407988"/>
<dbReference type="EMBL" id="LR134406">
    <property type="protein sequence ID" value="VEH71243.1"/>
    <property type="molecule type" value="Genomic_DNA"/>
</dbReference>
<protein>
    <submittedName>
        <fullName evidence="1">Uncharacterized protein</fullName>
    </submittedName>
</protein>
<dbReference type="AlphaFoldDB" id="A0A3S4VKN1"/>
<gene>
    <name evidence="1" type="ORF">NCTC12967_02561</name>
</gene>
<sequence>MQRVIEFTTDTFGAEKIESALRAAFDVLAEECPDGVRLAYWKVQGTSRFVALIDLDDERNNPLLSLDATAALPKVIRSHVESGYPMPQPVELIGSYGFAL</sequence>
<dbReference type="RefSeq" id="WP_061788155.1">
    <property type="nucleotide sequence ID" value="NZ_LR134406.1"/>
</dbReference>
<organism evidence="1 2">
    <name type="scientific">Arachnia propionica</name>
    <dbReference type="NCBI Taxonomy" id="1750"/>
    <lineage>
        <taxon>Bacteria</taxon>
        <taxon>Bacillati</taxon>
        <taxon>Actinomycetota</taxon>
        <taxon>Actinomycetes</taxon>
        <taxon>Propionibacteriales</taxon>
        <taxon>Propionibacteriaceae</taxon>
        <taxon>Arachnia</taxon>
    </lineage>
</organism>
<reference evidence="1 2" key="1">
    <citation type="submission" date="2018-12" db="EMBL/GenBank/DDBJ databases">
        <authorList>
            <consortium name="Pathogen Informatics"/>
        </authorList>
    </citation>
    <scope>NUCLEOTIDE SEQUENCE [LARGE SCALE GENOMIC DNA]</scope>
    <source>
        <strain evidence="1 2">NCTC12967</strain>
    </source>
</reference>
<proteinExistence type="predicted"/>
<dbReference type="Proteomes" id="UP000273044">
    <property type="component" value="Chromosome"/>
</dbReference>
<accession>A0A3S4VKN1</accession>
<name>A0A3S4VKN1_9ACTN</name>